<dbReference type="GO" id="GO:0016020">
    <property type="term" value="C:membrane"/>
    <property type="evidence" value="ECO:0007669"/>
    <property type="project" value="InterPro"/>
</dbReference>
<evidence type="ECO:0000256" key="1">
    <source>
        <dbReference type="ARBA" id="ARBA00023136"/>
    </source>
</evidence>
<dbReference type="AlphaFoldDB" id="A0A917KHN7"/>
<dbReference type="InterPro" id="IPR004995">
    <property type="entry name" value="Spore_Ger"/>
</dbReference>
<dbReference type="Proteomes" id="UP000637695">
    <property type="component" value="Unassembled WGS sequence"/>
</dbReference>
<evidence type="ECO:0000313" key="2">
    <source>
        <dbReference type="EMBL" id="GGJ11798.1"/>
    </source>
</evidence>
<accession>A0A917KHN7</accession>
<dbReference type="GO" id="GO:0009847">
    <property type="term" value="P:spore germination"/>
    <property type="evidence" value="ECO:0007669"/>
    <property type="project" value="InterPro"/>
</dbReference>
<gene>
    <name evidence="2" type="ORF">GCM10010885_21400</name>
</gene>
<protein>
    <submittedName>
        <fullName evidence="2">Uncharacterized protein</fullName>
    </submittedName>
</protein>
<name>A0A917KHN7_9BACL</name>
<dbReference type="RefSeq" id="WP_188883032.1">
    <property type="nucleotide sequence ID" value="NZ_BMOY01000040.1"/>
</dbReference>
<dbReference type="Pfam" id="PF03323">
    <property type="entry name" value="GerA"/>
    <property type="match status" value="1"/>
</dbReference>
<proteinExistence type="predicted"/>
<keyword evidence="3" id="KW-1185">Reference proteome</keyword>
<reference evidence="2" key="1">
    <citation type="journal article" date="2014" name="Int. J. Syst. Evol. Microbiol.">
        <title>Complete genome sequence of Corynebacterium casei LMG S-19264T (=DSM 44701T), isolated from a smear-ripened cheese.</title>
        <authorList>
            <consortium name="US DOE Joint Genome Institute (JGI-PGF)"/>
            <person name="Walter F."/>
            <person name="Albersmeier A."/>
            <person name="Kalinowski J."/>
            <person name="Ruckert C."/>
        </authorList>
    </citation>
    <scope>NUCLEOTIDE SEQUENCE</scope>
    <source>
        <strain evidence="2">JCM 18487</strain>
    </source>
</reference>
<comment type="caution">
    <text evidence="2">The sequence shown here is derived from an EMBL/GenBank/DDBJ whole genome shotgun (WGS) entry which is preliminary data.</text>
</comment>
<sequence length="190" mass="21078">MRSTQKTTQKLVQALQHGFDVIVRPVPEVGVDVVYVSTIADLTRVEERLLGPILRAHTRPGRDLETWLQNTLQLGELTRAQSVDDAACALLESHAVICTPRHYFVVNVQGPRRRTPEEPAAEIAIRGPRDGFTESIETNASLIRTRLRDRQLVLETFIIGDRTRTKVLLAYIADGSVPSSGVISPFVSSL</sequence>
<keyword evidence="1" id="KW-0472">Membrane</keyword>
<organism evidence="2 3">
    <name type="scientific">Alicyclobacillus cellulosilyticus</name>
    <dbReference type="NCBI Taxonomy" id="1003997"/>
    <lineage>
        <taxon>Bacteria</taxon>
        <taxon>Bacillati</taxon>
        <taxon>Bacillota</taxon>
        <taxon>Bacilli</taxon>
        <taxon>Bacillales</taxon>
        <taxon>Alicyclobacillaceae</taxon>
        <taxon>Alicyclobacillus</taxon>
    </lineage>
</organism>
<reference evidence="2" key="2">
    <citation type="submission" date="2020-09" db="EMBL/GenBank/DDBJ databases">
        <authorList>
            <person name="Sun Q."/>
            <person name="Ohkuma M."/>
        </authorList>
    </citation>
    <scope>NUCLEOTIDE SEQUENCE</scope>
    <source>
        <strain evidence="2">JCM 18487</strain>
    </source>
</reference>
<evidence type="ECO:0000313" key="3">
    <source>
        <dbReference type="Proteomes" id="UP000637695"/>
    </source>
</evidence>
<dbReference type="EMBL" id="BMOY01000040">
    <property type="protein sequence ID" value="GGJ11798.1"/>
    <property type="molecule type" value="Genomic_DNA"/>
</dbReference>